<name>A0A1G5AF37_9BACT</name>
<proteinExistence type="inferred from homology"/>
<dbReference type="EMBL" id="FMUX01000001">
    <property type="protein sequence ID" value="SCX76480.1"/>
    <property type="molecule type" value="Genomic_DNA"/>
</dbReference>
<feature type="chain" id="PRO_5011769206" evidence="8">
    <location>
        <begin position="25"/>
        <end position="404"/>
    </location>
</feature>
<dbReference type="RefSeq" id="WP_092207228.1">
    <property type="nucleotide sequence ID" value="NZ_FMUX01000001.1"/>
</dbReference>
<reference evidence="9 10" key="1">
    <citation type="submission" date="2016-10" db="EMBL/GenBank/DDBJ databases">
        <authorList>
            <person name="de Groot N.N."/>
        </authorList>
    </citation>
    <scope>NUCLEOTIDE SEQUENCE [LARGE SCALE GENOMIC DNA]</scope>
    <source>
        <strain evidence="9 10">AA1</strain>
    </source>
</reference>
<keyword evidence="7" id="KW-0998">Cell outer membrane</keyword>
<evidence type="ECO:0000313" key="9">
    <source>
        <dbReference type="EMBL" id="SCX76480.1"/>
    </source>
</evidence>
<feature type="signal peptide" evidence="8">
    <location>
        <begin position="1"/>
        <end position="24"/>
    </location>
</feature>
<dbReference type="GO" id="GO:0015483">
    <property type="term" value="F:long-chain fatty acid transporting porin activity"/>
    <property type="evidence" value="ECO:0007669"/>
    <property type="project" value="TreeGrafter"/>
</dbReference>
<keyword evidence="4" id="KW-0812">Transmembrane</keyword>
<evidence type="ECO:0000256" key="6">
    <source>
        <dbReference type="ARBA" id="ARBA00023136"/>
    </source>
</evidence>
<evidence type="ECO:0000256" key="3">
    <source>
        <dbReference type="ARBA" id="ARBA00022452"/>
    </source>
</evidence>
<dbReference type="PANTHER" id="PTHR35093">
    <property type="entry name" value="OUTER MEMBRANE PROTEIN NMB0088-RELATED"/>
    <property type="match status" value="1"/>
</dbReference>
<keyword evidence="3" id="KW-1134">Transmembrane beta strand</keyword>
<evidence type="ECO:0000256" key="5">
    <source>
        <dbReference type="ARBA" id="ARBA00022729"/>
    </source>
</evidence>
<protein>
    <submittedName>
        <fullName evidence="9">Long-chain fatty acid transport protein</fullName>
    </submittedName>
</protein>
<evidence type="ECO:0000256" key="4">
    <source>
        <dbReference type="ARBA" id="ARBA00022692"/>
    </source>
</evidence>
<evidence type="ECO:0000256" key="8">
    <source>
        <dbReference type="SAM" id="SignalP"/>
    </source>
</evidence>
<evidence type="ECO:0000256" key="7">
    <source>
        <dbReference type="ARBA" id="ARBA00023237"/>
    </source>
</evidence>
<gene>
    <name evidence="9" type="ORF">SAMN05216233_101124</name>
</gene>
<comment type="similarity">
    <text evidence="2">Belongs to the OmpP1/FadL family.</text>
</comment>
<dbReference type="AlphaFoldDB" id="A0A1G5AF37"/>
<keyword evidence="5 8" id="KW-0732">Signal</keyword>
<keyword evidence="6" id="KW-0472">Membrane</keyword>
<dbReference type="GO" id="GO:0009279">
    <property type="term" value="C:cell outer membrane"/>
    <property type="evidence" value="ECO:0007669"/>
    <property type="project" value="UniProtKB-SubCell"/>
</dbReference>
<comment type="subcellular location">
    <subcellularLocation>
        <location evidence="1">Cell outer membrane</location>
        <topology evidence="1">Multi-pass membrane protein</topology>
    </subcellularLocation>
</comment>
<dbReference type="PANTHER" id="PTHR35093:SF8">
    <property type="entry name" value="OUTER MEMBRANE PROTEIN NMB0088-RELATED"/>
    <property type="match status" value="1"/>
</dbReference>
<evidence type="ECO:0000256" key="1">
    <source>
        <dbReference type="ARBA" id="ARBA00004571"/>
    </source>
</evidence>
<dbReference type="Proteomes" id="UP000198870">
    <property type="component" value="Unassembled WGS sequence"/>
</dbReference>
<evidence type="ECO:0000256" key="2">
    <source>
        <dbReference type="ARBA" id="ARBA00008163"/>
    </source>
</evidence>
<organism evidence="9 10">
    <name type="scientific">Desulfoluna spongiiphila</name>
    <dbReference type="NCBI Taxonomy" id="419481"/>
    <lineage>
        <taxon>Bacteria</taxon>
        <taxon>Pseudomonadati</taxon>
        <taxon>Thermodesulfobacteriota</taxon>
        <taxon>Desulfobacteria</taxon>
        <taxon>Desulfobacterales</taxon>
        <taxon>Desulfolunaceae</taxon>
        <taxon>Desulfoluna</taxon>
    </lineage>
</organism>
<dbReference type="Gene3D" id="2.40.160.60">
    <property type="entry name" value="Outer membrane protein transport protein (OMPP1/FadL/TodX)"/>
    <property type="match status" value="1"/>
</dbReference>
<dbReference type="SUPFAM" id="SSF56935">
    <property type="entry name" value="Porins"/>
    <property type="match status" value="1"/>
</dbReference>
<evidence type="ECO:0000313" key="10">
    <source>
        <dbReference type="Proteomes" id="UP000198870"/>
    </source>
</evidence>
<dbReference type="InterPro" id="IPR005017">
    <property type="entry name" value="OMPP1/FadL/TodX"/>
</dbReference>
<keyword evidence="10" id="KW-1185">Reference proteome</keyword>
<sequence length="404" mass="44257">MKGFVLRVGAGFFAALLISSSAMASMVDNQSSLTADFTRMPARTAASDASDASIFNPAGSAWLEEGLHVGVSFKACFKDWQHSRNGETFEADNANFLPPFHSVYRNGRLGLYAAVTAFGGMGKADYDDGFTLGSMPVVHPIAGPMMVDLTFRDKAEFTYVVPGLTTGVSWQLNDSFAVSGGFRVLHGIMEVEIDEGEQLDASMDATGGAPVFGLSWRATDKLDISLRHEMRTKMEYEVDKVEGSHPLVSLVKGVVKEGSKMRRDFPAQTAMGVMYRIAPKWRVAVDGAMAWQKDADRGGEEKGMGNGYYVASGVECDVTPKWTLGAGYIYCDPKDDRDRFPYLTVNPKLKYQVVSAGVKYRYSDTLSLSFSVAPYFYDSCTTPQGIKMEKKTLDVAFGVEWLLK</sequence>
<accession>A0A1G5AF37</accession>